<evidence type="ECO:0000313" key="2">
    <source>
        <dbReference type="Proteomes" id="UP000736328"/>
    </source>
</evidence>
<dbReference type="Proteomes" id="UP000736328">
    <property type="component" value="Unassembled WGS sequence"/>
</dbReference>
<name>A0A933IAL1_UNCT6</name>
<reference evidence="1" key="1">
    <citation type="submission" date="2020-07" db="EMBL/GenBank/DDBJ databases">
        <title>Huge and variable diversity of episymbiotic CPR bacteria and DPANN archaea in groundwater ecosystems.</title>
        <authorList>
            <person name="He C.Y."/>
            <person name="Keren R."/>
            <person name="Whittaker M."/>
            <person name="Farag I.F."/>
            <person name="Doudna J."/>
            <person name="Cate J.H.D."/>
            <person name="Banfield J.F."/>
        </authorList>
    </citation>
    <scope>NUCLEOTIDE SEQUENCE</scope>
    <source>
        <strain evidence="1">NC_groundwater_1520_Pr4_B-0.1um_53_5</strain>
    </source>
</reference>
<protein>
    <submittedName>
        <fullName evidence="1">Uncharacterized protein</fullName>
    </submittedName>
</protein>
<proteinExistence type="predicted"/>
<comment type="caution">
    <text evidence="1">The sequence shown here is derived from an EMBL/GenBank/DDBJ whole genome shotgun (WGS) entry which is preliminary data.</text>
</comment>
<sequence length="171" mass="19671">MRKKKTEDISEKTADIMIDNYLLKKRIQNDYHISVDSKTDDPAIEKAFLTNMIEYEEADKGPRCTLRSLLPAGFDLPPVEQLSRRDLRIKLEAIQSILSGHNISIDFLPKLPDAVAYQYLLDQGLNEEVMRRMPKGFMFHLDGCSGNCDQCFQRDYCDAFTEMERRENGGG</sequence>
<evidence type="ECO:0000313" key="1">
    <source>
        <dbReference type="EMBL" id="MBI4725739.1"/>
    </source>
</evidence>
<dbReference type="EMBL" id="JACQXR010000008">
    <property type="protein sequence ID" value="MBI4725739.1"/>
    <property type="molecule type" value="Genomic_DNA"/>
</dbReference>
<organism evidence="1 2">
    <name type="scientific">candidate division TA06 bacterium</name>
    <dbReference type="NCBI Taxonomy" id="2250710"/>
    <lineage>
        <taxon>Bacteria</taxon>
        <taxon>Bacteria division TA06</taxon>
    </lineage>
</organism>
<accession>A0A933IAL1</accession>
<dbReference type="AlphaFoldDB" id="A0A933IAL1"/>
<gene>
    <name evidence="1" type="ORF">HY768_00690</name>
</gene>